<evidence type="ECO:0000256" key="4">
    <source>
        <dbReference type="ARBA" id="ARBA00022729"/>
    </source>
</evidence>
<dbReference type="PROSITE" id="PS50983">
    <property type="entry name" value="FE_B12_PBP"/>
    <property type="match status" value="1"/>
</dbReference>
<keyword evidence="7" id="KW-1185">Reference proteome</keyword>
<dbReference type="EMBL" id="JAAGWK010000005">
    <property type="protein sequence ID" value="NEL52718.1"/>
    <property type="molecule type" value="Genomic_DNA"/>
</dbReference>
<feature type="domain" description="Fe/B12 periplasmic-binding" evidence="5">
    <location>
        <begin position="45"/>
        <end position="302"/>
    </location>
</feature>
<dbReference type="RefSeq" id="WP_152731680.1">
    <property type="nucleotide sequence ID" value="NZ_JAABOZ010000006.1"/>
</dbReference>
<comment type="similarity">
    <text evidence="2">Belongs to the bacterial solute-binding protein 8 family.</text>
</comment>
<evidence type="ECO:0000313" key="7">
    <source>
        <dbReference type="Proteomes" id="UP000470470"/>
    </source>
</evidence>
<dbReference type="PANTHER" id="PTHR30532:SF24">
    <property type="entry name" value="FERRIC ENTEROBACTIN-BINDING PERIPLASMIC PROTEIN FEPB"/>
    <property type="match status" value="1"/>
</dbReference>
<dbReference type="InterPro" id="IPR051313">
    <property type="entry name" value="Bact_iron-sidero_bind"/>
</dbReference>
<dbReference type="Proteomes" id="UP000470470">
    <property type="component" value="Unassembled WGS sequence"/>
</dbReference>
<keyword evidence="3" id="KW-0813">Transport</keyword>
<reference evidence="6 7" key="1">
    <citation type="submission" date="2020-02" db="EMBL/GenBank/DDBJ databases">
        <title>The whole genome sequence of CPCC 205119.</title>
        <authorList>
            <person name="Jiang Z."/>
        </authorList>
    </citation>
    <scope>NUCLEOTIDE SEQUENCE [LARGE SCALE GENOMIC DNA]</scope>
    <source>
        <strain evidence="6 7">CPCC 205119</strain>
    </source>
</reference>
<evidence type="ECO:0000256" key="2">
    <source>
        <dbReference type="ARBA" id="ARBA00008814"/>
    </source>
</evidence>
<dbReference type="GO" id="GO:0030288">
    <property type="term" value="C:outer membrane-bounded periplasmic space"/>
    <property type="evidence" value="ECO:0007669"/>
    <property type="project" value="TreeGrafter"/>
</dbReference>
<gene>
    <name evidence="6" type="ORF">G1H19_01640</name>
</gene>
<dbReference type="SUPFAM" id="SSF53807">
    <property type="entry name" value="Helical backbone' metal receptor"/>
    <property type="match status" value="1"/>
</dbReference>
<dbReference type="Gene3D" id="3.40.50.1980">
    <property type="entry name" value="Nitrogenase molybdenum iron protein domain"/>
    <property type="match status" value="2"/>
</dbReference>
<dbReference type="PROSITE" id="PS51257">
    <property type="entry name" value="PROKAR_LIPOPROTEIN"/>
    <property type="match status" value="1"/>
</dbReference>
<organism evidence="6 7">
    <name type="scientific">Goekera deserti</name>
    <dbReference type="NCBI Taxonomy" id="2497753"/>
    <lineage>
        <taxon>Bacteria</taxon>
        <taxon>Bacillati</taxon>
        <taxon>Actinomycetota</taxon>
        <taxon>Actinomycetes</taxon>
        <taxon>Geodermatophilales</taxon>
        <taxon>Geodermatophilaceae</taxon>
        <taxon>Goekera</taxon>
    </lineage>
</organism>
<evidence type="ECO:0000256" key="1">
    <source>
        <dbReference type="ARBA" id="ARBA00004196"/>
    </source>
</evidence>
<dbReference type="AlphaFoldDB" id="A0A7K3W8D1"/>
<dbReference type="PANTHER" id="PTHR30532">
    <property type="entry name" value="IRON III DICITRATE-BINDING PERIPLASMIC PROTEIN"/>
    <property type="match status" value="1"/>
</dbReference>
<dbReference type="Pfam" id="PF01497">
    <property type="entry name" value="Peripla_BP_2"/>
    <property type="match status" value="1"/>
</dbReference>
<comment type="caution">
    <text evidence="6">The sequence shown here is derived from an EMBL/GenBank/DDBJ whole genome shotgun (WGS) entry which is preliminary data.</text>
</comment>
<dbReference type="InterPro" id="IPR002491">
    <property type="entry name" value="ABC_transptr_periplasmic_BD"/>
</dbReference>
<evidence type="ECO:0000256" key="3">
    <source>
        <dbReference type="ARBA" id="ARBA00022448"/>
    </source>
</evidence>
<accession>A0A7K3W8D1</accession>
<evidence type="ECO:0000259" key="5">
    <source>
        <dbReference type="PROSITE" id="PS50983"/>
    </source>
</evidence>
<name>A0A7K3W8D1_9ACTN</name>
<sequence length="320" mass="32029">MSSPRVALAALCTTGAVLLTGCSGDTSGESSSSGAASPSADDGQVVVALDDFAALHALTLGVRPDLVLEVFEYESTSAILDDLGVTTAPYGSELDVESVAAADPDVVIGVSIPTTVAAEEQLDAIAPTTVIDYAGSWDEQLATVAGALDRDSEADAVVSRVEEQTAEVAAALEDAGRAGAVASVVGDNSGFFSPPAATAVGSALAGVGLSRPAAQQAPGDSTSPFVLFTAETLPEQDGDVLFLLSGGPYATDALTASPLWSSLSAVTGEAVHEVSGEVWLGSSAFSVSWVLDDVRAVLLDEGEPATSADAASRFAEFTGA</sequence>
<comment type="subcellular location">
    <subcellularLocation>
        <location evidence="1">Cell envelope</location>
    </subcellularLocation>
</comment>
<evidence type="ECO:0000313" key="6">
    <source>
        <dbReference type="EMBL" id="NEL52718.1"/>
    </source>
</evidence>
<protein>
    <submittedName>
        <fullName evidence="6">ABC transporter substrate-binding protein</fullName>
    </submittedName>
</protein>
<proteinExistence type="inferred from homology"/>
<keyword evidence="4" id="KW-0732">Signal</keyword>
<dbReference type="GO" id="GO:1901678">
    <property type="term" value="P:iron coordination entity transport"/>
    <property type="evidence" value="ECO:0007669"/>
    <property type="project" value="UniProtKB-ARBA"/>
</dbReference>